<dbReference type="GO" id="GO:0003723">
    <property type="term" value="F:RNA binding"/>
    <property type="evidence" value="ECO:0007669"/>
    <property type="project" value="UniProtKB-UniRule"/>
</dbReference>
<dbReference type="Gene3D" id="3.30.1370.10">
    <property type="entry name" value="K Homology domain, type 1"/>
    <property type="match status" value="1"/>
</dbReference>
<evidence type="ECO:0000313" key="4">
    <source>
        <dbReference type="Proteomes" id="UP000601435"/>
    </source>
</evidence>
<dbReference type="EMBL" id="CAJNJA010035252">
    <property type="protein sequence ID" value="CAE7704527.1"/>
    <property type="molecule type" value="Genomic_DNA"/>
</dbReference>
<dbReference type="Proteomes" id="UP000601435">
    <property type="component" value="Unassembled WGS sequence"/>
</dbReference>
<feature type="compositionally biased region" description="Basic residues" evidence="2">
    <location>
        <begin position="94"/>
        <end position="105"/>
    </location>
</feature>
<accession>A0A812WXY8</accession>
<dbReference type="InterPro" id="IPR036612">
    <property type="entry name" value="KH_dom_type_1_sf"/>
</dbReference>
<dbReference type="PROSITE" id="PS50084">
    <property type="entry name" value="KH_TYPE_1"/>
    <property type="match status" value="1"/>
</dbReference>
<feature type="region of interest" description="Disordered" evidence="2">
    <location>
        <begin position="69"/>
        <end position="114"/>
    </location>
</feature>
<evidence type="ECO:0000256" key="1">
    <source>
        <dbReference type="PROSITE-ProRule" id="PRU00117"/>
    </source>
</evidence>
<feature type="compositionally biased region" description="Basic and acidic residues" evidence="2">
    <location>
        <begin position="69"/>
        <end position="93"/>
    </location>
</feature>
<reference evidence="3" key="1">
    <citation type="submission" date="2021-02" db="EMBL/GenBank/DDBJ databases">
        <authorList>
            <person name="Dougan E. K."/>
            <person name="Rhodes N."/>
            <person name="Thang M."/>
            <person name="Chan C."/>
        </authorList>
    </citation>
    <scope>NUCLEOTIDE SEQUENCE</scope>
</reference>
<dbReference type="SUPFAM" id="SSF54791">
    <property type="entry name" value="Eukaryotic type KH-domain (KH-domain type I)"/>
    <property type="match status" value="1"/>
</dbReference>
<evidence type="ECO:0008006" key="5">
    <source>
        <dbReference type="Google" id="ProtNLM"/>
    </source>
</evidence>
<keyword evidence="1" id="KW-0694">RNA-binding</keyword>
<evidence type="ECO:0000256" key="2">
    <source>
        <dbReference type="SAM" id="MobiDB-lite"/>
    </source>
</evidence>
<proteinExistence type="predicted"/>
<organism evidence="3 4">
    <name type="scientific">Symbiodinium necroappetens</name>
    <dbReference type="NCBI Taxonomy" id="1628268"/>
    <lineage>
        <taxon>Eukaryota</taxon>
        <taxon>Sar</taxon>
        <taxon>Alveolata</taxon>
        <taxon>Dinophyceae</taxon>
        <taxon>Suessiales</taxon>
        <taxon>Symbiodiniaceae</taxon>
        <taxon>Symbiodinium</taxon>
    </lineage>
</organism>
<name>A0A812WXY8_9DINO</name>
<gene>
    <name evidence="3" type="ORF">SNEC2469_LOCUS20302</name>
</gene>
<dbReference type="AlphaFoldDB" id="A0A812WXY8"/>
<dbReference type="OrthoDB" id="5204190at2759"/>
<evidence type="ECO:0000313" key="3">
    <source>
        <dbReference type="EMBL" id="CAE7704527.1"/>
    </source>
</evidence>
<keyword evidence="4" id="KW-1185">Reference proteome</keyword>
<sequence>MHIPENCKGWVTGNRGSELRRVEQATGTFMFMALDRHGEERLLIFSANGGSKTADGGRMHAERLINEMVQEKLRGDSRGRSRSDSLEMPERSNSRRRSPSRRRDSRSRTASQPG</sequence>
<protein>
    <recommendedName>
        <fullName evidence="5">KH domain-containing protein</fullName>
    </recommendedName>
</protein>
<comment type="caution">
    <text evidence="3">The sequence shown here is derived from an EMBL/GenBank/DDBJ whole genome shotgun (WGS) entry which is preliminary data.</text>
</comment>